<reference evidence="3" key="1">
    <citation type="journal article" date="2019" name="Int. J. Syst. Evol. Microbiol.">
        <title>The Global Catalogue of Microorganisms (GCM) 10K type strain sequencing project: providing services to taxonomists for standard genome sequencing and annotation.</title>
        <authorList>
            <consortium name="The Broad Institute Genomics Platform"/>
            <consortium name="The Broad Institute Genome Sequencing Center for Infectious Disease"/>
            <person name="Wu L."/>
            <person name="Ma J."/>
        </authorList>
    </citation>
    <scope>NUCLEOTIDE SEQUENCE [LARGE SCALE GENOMIC DNA]</scope>
    <source>
        <strain evidence="3">CGMCC 1.19062</strain>
    </source>
</reference>
<keyword evidence="1" id="KW-1133">Transmembrane helix</keyword>
<comment type="caution">
    <text evidence="2">The sequence shown here is derived from an EMBL/GenBank/DDBJ whole genome shotgun (WGS) entry which is preliminary data.</text>
</comment>
<dbReference type="RefSeq" id="WP_379874706.1">
    <property type="nucleotide sequence ID" value="NZ_JBHUIP010000003.1"/>
</dbReference>
<gene>
    <name evidence="2" type="ORF">ACFSM5_02760</name>
</gene>
<dbReference type="EMBL" id="JBHUIP010000003">
    <property type="protein sequence ID" value="MFD2261791.1"/>
    <property type="molecule type" value="Genomic_DNA"/>
</dbReference>
<evidence type="ECO:0000313" key="3">
    <source>
        <dbReference type="Proteomes" id="UP001597295"/>
    </source>
</evidence>
<dbReference type="Proteomes" id="UP001597295">
    <property type="component" value="Unassembled WGS sequence"/>
</dbReference>
<organism evidence="2 3">
    <name type="scientific">Lacibacterium aquatile</name>
    <dbReference type="NCBI Taxonomy" id="1168082"/>
    <lineage>
        <taxon>Bacteria</taxon>
        <taxon>Pseudomonadati</taxon>
        <taxon>Pseudomonadota</taxon>
        <taxon>Alphaproteobacteria</taxon>
        <taxon>Rhodospirillales</taxon>
        <taxon>Rhodospirillaceae</taxon>
    </lineage>
</organism>
<keyword evidence="1" id="KW-0472">Membrane</keyword>
<protein>
    <recommendedName>
        <fullName evidence="4">Copper resistance protein D domain-containing protein</fullName>
    </recommendedName>
</protein>
<keyword evidence="3" id="KW-1185">Reference proteome</keyword>
<accession>A0ABW5DMQ7</accession>
<proteinExistence type="predicted"/>
<feature type="transmembrane region" description="Helical" evidence="1">
    <location>
        <begin position="6"/>
        <end position="23"/>
    </location>
</feature>
<name>A0ABW5DMQ7_9PROT</name>
<keyword evidence="1" id="KW-0812">Transmembrane</keyword>
<evidence type="ECO:0000313" key="2">
    <source>
        <dbReference type="EMBL" id="MFD2261791.1"/>
    </source>
</evidence>
<evidence type="ECO:0000256" key="1">
    <source>
        <dbReference type="SAM" id="Phobius"/>
    </source>
</evidence>
<feature type="transmembrane region" description="Helical" evidence="1">
    <location>
        <begin position="54"/>
        <end position="72"/>
    </location>
</feature>
<sequence>MDFHAWVGVAAKVVIAVGVYLAFDRVRLFFRPTPDYVTPELQARLNTIRTKKMWAGLALIGVGAVLTFVSTLKL</sequence>
<evidence type="ECO:0008006" key="4">
    <source>
        <dbReference type="Google" id="ProtNLM"/>
    </source>
</evidence>